<dbReference type="SUPFAM" id="SSF52343">
    <property type="entry name" value="Ferredoxin reductase-like, C-terminal NADP-linked domain"/>
    <property type="match status" value="1"/>
</dbReference>
<evidence type="ECO:0000256" key="5">
    <source>
        <dbReference type="ARBA" id="ARBA00022621"/>
    </source>
</evidence>
<keyword evidence="17" id="KW-0223">Dioxygenase</keyword>
<dbReference type="Pfam" id="PF00042">
    <property type="entry name" value="Globin"/>
    <property type="match status" value="1"/>
</dbReference>
<keyword evidence="7" id="KW-0479">Metal-binding</keyword>
<evidence type="ECO:0000313" key="18">
    <source>
        <dbReference type="Proteomes" id="UP000199417"/>
    </source>
</evidence>
<dbReference type="InterPro" id="IPR017938">
    <property type="entry name" value="Riboflavin_synthase-like_b-brl"/>
</dbReference>
<keyword evidence="11" id="KW-0520">NAD</keyword>
<evidence type="ECO:0000256" key="4">
    <source>
        <dbReference type="ARBA" id="ARBA00022617"/>
    </source>
</evidence>
<evidence type="ECO:0000256" key="6">
    <source>
        <dbReference type="ARBA" id="ARBA00022714"/>
    </source>
</evidence>
<comment type="cofactor">
    <cofactor evidence="1">
        <name>heme b</name>
        <dbReference type="ChEBI" id="CHEBI:60344"/>
    </cofactor>
</comment>
<dbReference type="Gene3D" id="3.40.50.80">
    <property type="entry name" value="Nucleotide-binding domain of ferredoxin-NADP reductase (FNR) module"/>
    <property type="match status" value="1"/>
</dbReference>
<protein>
    <recommendedName>
        <fullName evidence="3">nitric oxide dioxygenase</fullName>
        <ecNumber evidence="3">1.14.12.17</ecNumber>
    </recommendedName>
</protein>
<dbReference type="InterPro" id="IPR009050">
    <property type="entry name" value="Globin-like_sf"/>
</dbReference>
<dbReference type="GO" id="GO:0008941">
    <property type="term" value="F:nitric oxide dioxygenase NAD(P)H activity"/>
    <property type="evidence" value="ECO:0007669"/>
    <property type="project" value="UniProtKB-EC"/>
</dbReference>
<feature type="domain" description="FAD-binding FR-type" evidence="16">
    <location>
        <begin position="154"/>
        <end position="269"/>
    </location>
</feature>
<dbReference type="EC" id="1.14.12.17" evidence="3"/>
<dbReference type="GO" id="GO:0071949">
    <property type="term" value="F:FAD binding"/>
    <property type="evidence" value="ECO:0007669"/>
    <property type="project" value="TreeGrafter"/>
</dbReference>
<evidence type="ECO:0000256" key="12">
    <source>
        <dbReference type="ARBA" id="ARBA00048649"/>
    </source>
</evidence>
<dbReference type="PROSITE" id="PS51384">
    <property type="entry name" value="FAD_FR"/>
    <property type="match status" value="1"/>
</dbReference>
<dbReference type="GO" id="GO:0051537">
    <property type="term" value="F:2 iron, 2 sulfur cluster binding"/>
    <property type="evidence" value="ECO:0007669"/>
    <property type="project" value="UniProtKB-KW"/>
</dbReference>
<dbReference type="Gene3D" id="1.10.490.10">
    <property type="entry name" value="Globins"/>
    <property type="match status" value="1"/>
</dbReference>
<accession>A0A1G6P153</accession>
<dbReference type="CDD" id="cd14782">
    <property type="entry name" value="FHb-globin_2"/>
    <property type="match status" value="1"/>
</dbReference>
<evidence type="ECO:0000259" key="15">
    <source>
        <dbReference type="PROSITE" id="PS01033"/>
    </source>
</evidence>
<gene>
    <name evidence="17" type="ORF">SAMN05444580_101744</name>
</gene>
<evidence type="ECO:0000256" key="8">
    <source>
        <dbReference type="ARBA" id="ARBA00022857"/>
    </source>
</evidence>
<dbReference type="RefSeq" id="WP_072843009.1">
    <property type="nucleotide sequence ID" value="NZ_FNAB01000001.1"/>
</dbReference>
<dbReference type="InterPro" id="IPR001433">
    <property type="entry name" value="OxRdtase_FAD/NAD-bd"/>
</dbReference>
<dbReference type="GO" id="GO:0046210">
    <property type="term" value="P:nitric oxide catabolic process"/>
    <property type="evidence" value="ECO:0007669"/>
    <property type="project" value="TreeGrafter"/>
</dbReference>
<name>A0A1G6P153_9NOCA</name>
<keyword evidence="14" id="KW-0813">Transport</keyword>
<keyword evidence="10" id="KW-0411">Iron-sulfur</keyword>
<dbReference type="InterPro" id="IPR000971">
    <property type="entry name" value="Globin"/>
</dbReference>
<evidence type="ECO:0000256" key="3">
    <source>
        <dbReference type="ARBA" id="ARBA00012229"/>
    </source>
</evidence>
<evidence type="ECO:0000256" key="14">
    <source>
        <dbReference type="RuleBase" id="RU000356"/>
    </source>
</evidence>
<keyword evidence="4 14" id="KW-0349">Heme</keyword>
<evidence type="ECO:0000256" key="10">
    <source>
        <dbReference type="ARBA" id="ARBA00023014"/>
    </source>
</evidence>
<dbReference type="InterPro" id="IPR039261">
    <property type="entry name" value="FNR_nucleotide-bd"/>
</dbReference>
<evidence type="ECO:0000256" key="9">
    <source>
        <dbReference type="ARBA" id="ARBA00023004"/>
    </source>
</evidence>
<dbReference type="GO" id="GO:0005344">
    <property type="term" value="F:oxygen carrier activity"/>
    <property type="evidence" value="ECO:0007669"/>
    <property type="project" value="UniProtKB-KW"/>
</dbReference>
<feature type="domain" description="Globin" evidence="15">
    <location>
        <begin position="2"/>
        <end position="142"/>
    </location>
</feature>
<dbReference type="GO" id="GO:0020037">
    <property type="term" value="F:heme binding"/>
    <property type="evidence" value="ECO:0007669"/>
    <property type="project" value="InterPro"/>
</dbReference>
<keyword evidence="18" id="KW-1185">Reference proteome</keyword>
<comment type="similarity">
    <text evidence="14">Belongs to the globin family.</text>
</comment>
<dbReference type="FunFam" id="1.10.490.10:FF:000003">
    <property type="entry name" value="Flavohemoprotein"/>
    <property type="match status" value="1"/>
</dbReference>
<dbReference type="Gene3D" id="2.40.30.10">
    <property type="entry name" value="Translation factors"/>
    <property type="match status" value="1"/>
</dbReference>
<evidence type="ECO:0000256" key="11">
    <source>
        <dbReference type="ARBA" id="ARBA00023027"/>
    </source>
</evidence>
<keyword evidence="6" id="KW-0001">2Fe-2S</keyword>
<organism evidence="17 18">
    <name type="scientific">Rhodococcus tukisamuensis</name>
    <dbReference type="NCBI Taxonomy" id="168276"/>
    <lineage>
        <taxon>Bacteria</taxon>
        <taxon>Bacillati</taxon>
        <taxon>Actinomycetota</taxon>
        <taxon>Actinomycetes</taxon>
        <taxon>Mycobacteriales</taxon>
        <taxon>Nocardiaceae</taxon>
        <taxon>Rhodococcus</taxon>
    </lineage>
</organism>
<dbReference type="Pfam" id="PF00175">
    <property type="entry name" value="NAD_binding_1"/>
    <property type="match status" value="1"/>
</dbReference>
<evidence type="ECO:0000259" key="16">
    <source>
        <dbReference type="PROSITE" id="PS51384"/>
    </source>
</evidence>
<evidence type="ECO:0000313" key="17">
    <source>
        <dbReference type="EMBL" id="SDC73718.1"/>
    </source>
</evidence>
<evidence type="ECO:0000256" key="7">
    <source>
        <dbReference type="ARBA" id="ARBA00022723"/>
    </source>
</evidence>
<dbReference type="PANTHER" id="PTHR43396">
    <property type="entry name" value="FLAVOHEMOPROTEIN"/>
    <property type="match status" value="1"/>
</dbReference>
<sequence>MSLSAASTEVIRATLPAVGAAIEEITTLFYSKMFAAHPELERDLFNRGNQKQGEQQKALAGAIAAFAALQVSPDADRTDVIMSRIAHKHASLGITADQYEIVHKYLFEAIVEVLGAAVTPEVAAAWDEVYWLMANTLIRIEADLYAEAGVPAGQVWRTVTVGRRVLQSADTVSFVLTSTDGTPLPNYLPGQYISVSVPLPDGAHQIRQYSLVGAPSATEWQISVKAVPGGVAPDGTEKPAGEVSNFLYHNVFEGDSLSVSHPFGDLVLEQDDAPLLLVSAGIGCTPMIGMLNHLADTDDRRTVSVLHADRSPAHHAHRAELTELVQRVPFATMHRWYEDLGARLPGGTTHSGRADLSTIEIEAGTKVYLCGPLPFMLAVRDSLLARDVPADAIHYEVFGPDSWSANA</sequence>
<dbReference type="GO" id="GO:0019825">
    <property type="term" value="F:oxygen binding"/>
    <property type="evidence" value="ECO:0007669"/>
    <property type="project" value="InterPro"/>
</dbReference>
<evidence type="ECO:0000256" key="1">
    <source>
        <dbReference type="ARBA" id="ARBA00001970"/>
    </source>
</evidence>
<dbReference type="SUPFAM" id="SSF63380">
    <property type="entry name" value="Riboflavin synthase domain-like"/>
    <property type="match status" value="1"/>
</dbReference>
<evidence type="ECO:0000256" key="13">
    <source>
        <dbReference type="ARBA" id="ARBA00049433"/>
    </source>
</evidence>
<dbReference type="InterPro" id="IPR008333">
    <property type="entry name" value="Cbr1-like_FAD-bd_dom"/>
</dbReference>
<dbReference type="SUPFAM" id="SSF46458">
    <property type="entry name" value="Globin-like"/>
    <property type="match status" value="1"/>
</dbReference>
<proteinExistence type="inferred from homology"/>
<dbReference type="InterPro" id="IPR012292">
    <property type="entry name" value="Globin/Proto"/>
</dbReference>
<keyword evidence="5 14" id="KW-0561">Oxygen transport</keyword>
<dbReference type="EMBL" id="FNAB01000001">
    <property type="protein sequence ID" value="SDC73718.1"/>
    <property type="molecule type" value="Genomic_DNA"/>
</dbReference>
<keyword evidence="17" id="KW-0560">Oxidoreductase</keyword>
<keyword evidence="8" id="KW-0521">NADP</keyword>
<dbReference type="PROSITE" id="PS01033">
    <property type="entry name" value="GLOBIN"/>
    <property type="match status" value="1"/>
</dbReference>
<comment type="catalytic activity">
    <reaction evidence="12">
        <text>2 nitric oxide + NADH + 2 O2 = 2 nitrate + NAD(+) + H(+)</text>
        <dbReference type="Rhea" id="RHEA:19469"/>
        <dbReference type="ChEBI" id="CHEBI:15378"/>
        <dbReference type="ChEBI" id="CHEBI:15379"/>
        <dbReference type="ChEBI" id="CHEBI:16480"/>
        <dbReference type="ChEBI" id="CHEBI:17632"/>
        <dbReference type="ChEBI" id="CHEBI:57540"/>
        <dbReference type="ChEBI" id="CHEBI:57945"/>
        <dbReference type="EC" id="1.14.12.17"/>
    </reaction>
</comment>
<dbReference type="CDD" id="cd06184">
    <property type="entry name" value="flavohem_like_fad_nad_binding"/>
    <property type="match status" value="1"/>
</dbReference>
<comment type="similarity">
    <text evidence="2">In the C-terminal section; belongs to the flavoprotein pyridine nucleotide cytochrome reductase family.</text>
</comment>
<keyword evidence="9" id="KW-0408">Iron</keyword>
<dbReference type="Proteomes" id="UP000199417">
    <property type="component" value="Unassembled WGS sequence"/>
</dbReference>
<dbReference type="InterPro" id="IPR017927">
    <property type="entry name" value="FAD-bd_FR_type"/>
</dbReference>
<dbReference type="STRING" id="168276.SAMN05444580_101744"/>
<evidence type="ECO:0000256" key="2">
    <source>
        <dbReference type="ARBA" id="ARBA00006401"/>
    </source>
</evidence>
<dbReference type="AlphaFoldDB" id="A0A1G6P153"/>
<comment type="catalytic activity">
    <reaction evidence="13">
        <text>2 nitric oxide + NADPH + 2 O2 = 2 nitrate + NADP(+) + H(+)</text>
        <dbReference type="Rhea" id="RHEA:19465"/>
        <dbReference type="ChEBI" id="CHEBI:15378"/>
        <dbReference type="ChEBI" id="CHEBI:15379"/>
        <dbReference type="ChEBI" id="CHEBI:16480"/>
        <dbReference type="ChEBI" id="CHEBI:17632"/>
        <dbReference type="ChEBI" id="CHEBI:57783"/>
        <dbReference type="ChEBI" id="CHEBI:58349"/>
        <dbReference type="EC" id="1.14.12.17"/>
    </reaction>
</comment>
<dbReference type="GO" id="GO:0046872">
    <property type="term" value="F:metal ion binding"/>
    <property type="evidence" value="ECO:0007669"/>
    <property type="project" value="UniProtKB-KW"/>
</dbReference>
<reference evidence="17 18" key="1">
    <citation type="submission" date="2016-10" db="EMBL/GenBank/DDBJ databases">
        <authorList>
            <person name="de Groot N.N."/>
        </authorList>
    </citation>
    <scope>NUCLEOTIDE SEQUENCE [LARGE SCALE GENOMIC DNA]</scope>
    <source>
        <strain evidence="17 18">JCM 11308</strain>
    </source>
</reference>
<dbReference type="PANTHER" id="PTHR43396:SF3">
    <property type="entry name" value="FLAVOHEMOPROTEIN"/>
    <property type="match status" value="1"/>
</dbReference>
<dbReference type="GO" id="GO:0071500">
    <property type="term" value="P:cellular response to nitrosative stress"/>
    <property type="evidence" value="ECO:0007669"/>
    <property type="project" value="TreeGrafter"/>
</dbReference>
<dbReference type="Pfam" id="PF00970">
    <property type="entry name" value="FAD_binding_6"/>
    <property type="match status" value="1"/>
</dbReference>